<name>A0A803KSQ7_CHEQI</name>
<accession>A0A803KSQ7</accession>
<feature type="compositionally biased region" description="Pro residues" evidence="2">
    <location>
        <begin position="162"/>
        <end position="181"/>
    </location>
</feature>
<dbReference type="SUPFAM" id="SSF82153">
    <property type="entry name" value="FAS1 domain"/>
    <property type="match status" value="1"/>
</dbReference>
<feature type="signal peptide" evidence="3">
    <location>
        <begin position="1"/>
        <end position="20"/>
    </location>
</feature>
<protein>
    <recommendedName>
        <fullName evidence="4">FAS1 domain-containing protein</fullName>
    </recommendedName>
</protein>
<evidence type="ECO:0000313" key="5">
    <source>
        <dbReference type="EnsemblPlants" id="AUR62002065-RA:cds"/>
    </source>
</evidence>
<dbReference type="Gene3D" id="2.30.180.10">
    <property type="entry name" value="FAS1 domain"/>
    <property type="match status" value="1"/>
</dbReference>
<organism evidence="5 6">
    <name type="scientific">Chenopodium quinoa</name>
    <name type="common">Quinoa</name>
    <dbReference type="NCBI Taxonomy" id="63459"/>
    <lineage>
        <taxon>Eukaryota</taxon>
        <taxon>Viridiplantae</taxon>
        <taxon>Streptophyta</taxon>
        <taxon>Embryophyta</taxon>
        <taxon>Tracheophyta</taxon>
        <taxon>Spermatophyta</taxon>
        <taxon>Magnoliopsida</taxon>
        <taxon>eudicotyledons</taxon>
        <taxon>Gunneridae</taxon>
        <taxon>Pentapetalae</taxon>
        <taxon>Caryophyllales</taxon>
        <taxon>Chenopodiaceae</taxon>
        <taxon>Chenopodioideae</taxon>
        <taxon>Atripliceae</taxon>
        <taxon>Chenopodium</taxon>
    </lineage>
</organism>
<reference evidence="5" key="1">
    <citation type="journal article" date="2017" name="Nature">
        <title>The genome of Chenopodium quinoa.</title>
        <authorList>
            <person name="Jarvis D.E."/>
            <person name="Ho Y.S."/>
            <person name="Lightfoot D.J."/>
            <person name="Schmoeckel S.M."/>
            <person name="Li B."/>
            <person name="Borm T.J.A."/>
            <person name="Ohyanagi H."/>
            <person name="Mineta K."/>
            <person name="Michell C.T."/>
            <person name="Saber N."/>
            <person name="Kharbatia N.M."/>
            <person name="Rupper R.R."/>
            <person name="Sharp A.R."/>
            <person name="Dally N."/>
            <person name="Boughton B.A."/>
            <person name="Woo Y.H."/>
            <person name="Gao G."/>
            <person name="Schijlen E.G.W.M."/>
            <person name="Guo X."/>
            <person name="Momin A.A."/>
            <person name="Negrao S."/>
            <person name="Al-Babili S."/>
            <person name="Gehring C."/>
            <person name="Roessner U."/>
            <person name="Jung C."/>
            <person name="Murphy K."/>
            <person name="Arold S.T."/>
            <person name="Gojobori T."/>
            <person name="van der Linden C.G."/>
            <person name="van Loo E.N."/>
            <person name="Jellen E.N."/>
            <person name="Maughan P.J."/>
            <person name="Tester M."/>
        </authorList>
    </citation>
    <scope>NUCLEOTIDE SEQUENCE [LARGE SCALE GENOMIC DNA]</scope>
    <source>
        <strain evidence="5">cv. PI 614886</strain>
    </source>
</reference>
<dbReference type="PANTHER" id="PTHR36069:SF1">
    <property type="entry name" value="EXPRESSED PROTEIN"/>
    <property type="match status" value="1"/>
</dbReference>
<dbReference type="InterPro" id="IPR036378">
    <property type="entry name" value="FAS1_dom_sf"/>
</dbReference>
<feature type="region of interest" description="Disordered" evidence="2">
    <location>
        <begin position="159"/>
        <end position="213"/>
    </location>
</feature>
<sequence>MAIYTALSLFVMALMPSAIAKDAPLTNQTLNTAIEEMQRANYFAFVMLLNMVSTDKIPSNVTFLMPNNRLLAKALIPENDVLDFLLRHSIPATLRFDYLIRFPIGSMLPSSEPQFMLKVSNNGRKSFFLNNVKIISPDICVAGSSIRCHGIDGVLQDISKTPPLPNSSSPPSPVAPPPSLSPPTGFSGFDMAPAATPQPAGSNSIPHKSGSSRLDSGPRLIGYLSSWVLMSIVWWNLL</sequence>
<evidence type="ECO:0000256" key="3">
    <source>
        <dbReference type="SAM" id="SignalP"/>
    </source>
</evidence>
<dbReference type="Gramene" id="AUR62002065-RA">
    <property type="protein sequence ID" value="AUR62002065-RA:cds"/>
    <property type="gene ID" value="AUR62002065"/>
</dbReference>
<feature type="chain" id="PRO_5031509556" description="FAS1 domain-containing protein" evidence="3">
    <location>
        <begin position="21"/>
        <end position="238"/>
    </location>
</feature>
<dbReference type="OMA" id="LMPNNRL"/>
<keyword evidence="3" id="KW-0732">Signal</keyword>
<evidence type="ECO:0000259" key="4">
    <source>
        <dbReference type="SMART" id="SM00554"/>
    </source>
</evidence>
<dbReference type="AlphaFoldDB" id="A0A803KSQ7"/>
<evidence type="ECO:0000256" key="1">
    <source>
        <dbReference type="ARBA" id="ARBA00007843"/>
    </source>
</evidence>
<proteinExistence type="inferred from homology"/>
<keyword evidence="6" id="KW-1185">Reference proteome</keyword>
<dbReference type="EnsemblPlants" id="AUR62002065-RA">
    <property type="protein sequence ID" value="AUR62002065-RA:cds"/>
    <property type="gene ID" value="AUR62002065"/>
</dbReference>
<comment type="similarity">
    <text evidence="1">Belongs to the fasciclin-like AGP family.</text>
</comment>
<dbReference type="InterPro" id="IPR000782">
    <property type="entry name" value="FAS1_domain"/>
</dbReference>
<evidence type="ECO:0000256" key="2">
    <source>
        <dbReference type="SAM" id="MobiDB-lite"/>
    </source>
</evidence>
<evidence type="ECO:0000313" key="6">
    <source>
        <dbReference type="Proteomes" id="UP000596660"/>
    </source>
</evidence>
<dbReference type="Pfam" id="PF02469">
    <property type="entry name" value="Fasciclin"/>
    <property type="match status" value="1"/>
</dbReference>
<reference evidence="5" key="2">
    <citation type="submission" date="2021-03" db="UniProtKB">
        <authorList>
            <consortium name="EnsemblPlants"/>
        </authorList>
    </citation>
    <scope>IDENTIFICATION</scope>
</reference>
<dbReference type="InterPro" id="IPR053339">
    <property type="entry name" value="FAS1_domain_protein"/>
</dbReference>
<dbReference type="PANTHER" id="PTHR36069">
    <property type="entry name" value="EXPRESSED PROTEIN-RELATED"/>
    <property type="match status" value="1"/>
</dbReference>
<feature type="domain" description="FAS1" evidence="4">
    <location>
        <begin position="62"/>
        <end position="158"/>
    </location>
</feature>
<dbReference type="SMART" id="SM00554">
    <property type="entry name" value="FAS1"/>
    <property type="match status" value="1"/>
</dbReference>
<dbReference type="Proteomes" id="UP000596660">
    <property type="component" value="Unplaced"/>
</dbReference>
<feature type="compositionally biased region" description="Polar residues" evidence="2">
    <location>
        <begin position="199"/>
        <end position="213"/>
    </location>
</feature>